<dbReference type="PROSITE" id="PS00191">
    <property type="entry name" value="CYTOCHROME_B5_1"/>
    <property type="match status" value="1"/>
</dbReference>
<evidence type="ECO:0000256" key="10">
    <source>
        <dbReference type="ARBA" id="ARBA00023136"/>
    </source>
</evidence>
<dbReference type="PANTHER" id="PTHR19359">
    <property type="entry name" value="CYTOCHROME B5"/>
    <property type="match status" value="1"/>
</dbReference>
<reference evidence="16 17" key="1">
    <citation type="submission" date="2023-11" db="EMBL/GenBank/DDBJ databases">
        <authorList>
            <person name="Okamura Y."/>
        </authorList>
    </citation>
    <scope>NUCLEOTIDE SEQUENCE [LARGE SCALE GENOMIC DNA]</scope>
</reference>
<keyword evidence="3 14" id="KW-0349">Heme</keyword>
<dbReference type="PANTHER" id="PTHR19359:SF150">
    <property type="entry name" value="CYTOCHROME B5"/>
    <property type="match status" value="1"/>
</dbReference>
<dbReference type="InterPro" id="IPR018506">
    <property type="entry name" value="Cyt_B5_heme-BS"/>
</dbReference>
<name>A0AAV1JEP8_9NEOP</name>
<evidence type="ECO:0000256" key="3">
    <source>
        <dbReference type="ARBA" id="ARBA00022617"/>
    </source>
</evidence>
<dbReference type="GO" id="GO:0046872">
    <property type="term" value="F:metal ion binding"/>
    <property type="evidence" value="ECO:0007669"/>
    <property type="project" value="UniProtKB-UniRule"/>
</dbReference>
<organism evidence="16 17">
    <name type="scientific">Leptosia nina</name>
    <dbReference type="NCBI Taxonomy" id="320188"/>
    <lineage>
        <taxon>Eukaryota</taxon>
        <taxon>Metazoa</taxon>
        <taxon>Ecdysozoa</taxon>
        <taxon>Arthropoda</taxon>
        <taxon>Hexapoda</taxon>
        <taxon>Insecta</taxon>
        <taxon>Pterygota</taxon>
        <taxon>Neoptera</taxon>
        <taxon>Endopterygota</taxon>
        <taxon>Lepidoptera</taxon>
        <taxon>Glossata</taxon>
        <taxon>Ditrysia</taxon>
        <taxon>Papilionoidea</taxon>
        <taxon>Pieridae</taxon>
        <taxon>Pierinae</taxon>
        <taxon>Leptosia</taxon>
    </lineage>
</organism>
<dbReference type="FunFam" id="3.10.120.10:FF:000002">
    <property type="entry name" value="Cytochrome b5 type B"/>
    <property type="match status" value="1"/>
</dbReference>
<evidence type="ECO:0000256" key="12">
    <source>
        <dbReference type="ARBA" id="ARBA00038168"/>
    </source>
</evidence>
<comment type="caution">
    <text evidence="16">The sequence shown here is derived from an EMBL/GenBank/DDBJ whole genome shotgun (WGS) entry which is preliminary data.</text>
</comment>
<dbReference type="Pfam" id="PF00173">
    <property type="entry name" value="Cyt-b5"/>
    <property type="match status" value="1"/>
</dbReference>
<dbReference type="SUPFAM" id="SSF55856">
    <property type="entry name" value="Cytochrome b5-like heme/steroid binding domain"/>
    <property type="match status" value="1"/>
</dbReference>
<keyword evidence="17" id="KW-1185">Reference proteome</keyword>
<evidence type="ECO:0000256" key="8">
    <source>
        <dbReference type="ARBA" id="ARBA00022982"/>
    </source>
</evidence>
<dbReference type="InterPro" id="IPR036400">
    <property type="entry name" value="Cyt_B5-like_heme/steroid_sf"/>
</dbReference>
<evidence type="ECO:0000256" key="4">
    <source>
        <dbReference type="ARBA" id="ARBA00022692"/>
    </source>
</evidence>
<dbReference type="AlphaFoldDB" id="A0AAV1JEP8"/>
<keyword evidence="9 14" id="KW-0408">Iron</keyword>
<dbReference type="PROSITE" id="PS50255">
    <property type="entry name" value="CYTOCHROME_B5_2"/>
    <property type="match status" value="1"/>
</dbReference>
<feature type="transmembrane region" description="Helical" evidence="14">
    <location>
        <begin position="108"/>
        <end position="128"/>
    </location>
</feature>
<evidence type="ECO:0000313" key="17">
    <source>
        <dbReference type="Proteomes" id="UP001497472"/>
    </source>
</evidence>
<dbReference type="InterPro" id="IPR050668">
    <property type="entry name" value="Cytochrome_b5"/>
</dbReference>
<evidence type="ECO:0000256" key="5">
    <source>
        <dbReference type="ARBA" id="ARBA00022723"/>
    </source>
</evidence>
<evidence type="ECO:0000256" key="14">
    <source>
        <dbReference type="RuleBase" id="RU362121"/>
    </source>
</evidence>
<accession>A0AAV1JEP8</accession>
<keyword evidence="2" id="KW-0813">Transport</keyword>
<evidence type="ECO:0000256" key="6">
    <source>
        <dbReference type="ARBA" id="ARBA00022824"/>
    </source>
</evidence>
<keyword evidence="8" id="KW-0249">Electron transport</keyword>
<feature type="domain" description="Cytochrome b5 heme-binding" evidence="15">
    <location>
        <begin position="6"/>
        <end position="82"/>
    </location>
</feature>
<dbReference type="Gene3D" id="3.10.120.10">
    <property type="entry name" value="Cytochrome b5-like heme/steroid binding domain"/>
    <property type="match status" value="1"/>
</dbReference>
<dbReference type="GO" id="GO:0020037">
    <property type="term" value="F:heme binding"/>
    <property type="evidence" value="ECO:0007669"/>
    <property type="project" value="UniProtKB-UniRule"/>
</dbReference>
<keyword evidence="4 14" id="KW-0812">Transmembrane</keyword>
<dbReference type="Proteomes" id="UP001497472">
    <property type="component" value="Unassembled WGS sequence"/>
</dbReference>
<comment type="similarity">
    <text evidence="12 14">Belongs to the cytochrome b5 family.</text>
</comment>
<dbReference type="PRINTS" id="PR00363">
    <property type="entry name" value="CYTOCHROMEB5"/>
</dbReference>
<keyword evidence="5 14" id="KW-0479">Metal-binding</keyword>
<evidence type="ECO:0000256" key="7">
    <source>
        <dbReference type="ARBA" id="ARBA00022848"/>
    </source>
</evidence>
<protein>
    <recommendedName>
        <fullName evidence="13">Cytochrome b5</fullName>
    </recommendedName>
</protein>
<dbReference type="GO" id="GO:0005789">
    <property type="term" value="C:endoplasmic reticulum membrane"/>
    <property type="evidence" value="ECO:0007669"/>
    <property type="project" value="UniProtKB-SubCell"/>
</dbReference>
<evidence type="ECO:0000256" key="2">
    <source>
        <dbReference type="ARBA" id="ARBA00022448"/>
    </source>
</evidence>
<keyword evidence="7" id="KW-0492">Microsome</keyword>
<dbReference type="InterPro" id="IPR001199">
    <property type="entry name" value="Cyt_B5-like_heme/steroid-bd"/>
</dbReference>
<evidence type="ECO:0000313" key="16">
    <source>
        <dbReference type="EMBL" id="CAK1547978.1"/>
    </source>
</evidence>
<evidence type="ECO:0000256" key="13">
    <source>
        <dbReference type="ARBA" id="ARBA00039806"/>
    </source>
</evidence>
<evidence type="ECO:0000256" key="9">
    <source>
        <dbReference type="ARBA" id="ARBA00023004"/>
    </source>
</evidence>
<evidence type="ECO:0000256" key="11">
    <source>
        <dbReference type="ARBA" id="ARBA00037877"/>
    </source>
</evidence>
<keyword evidence="6" id="KW-0256">Endoplasmic reticulum</keyword>
<evidence type="ECO:0000259" key="15">
    <source>
        <dbReference type="PROSITE" id="PS50255"/>
    </source>
</evidence>
<evidence type="ECO:0000256" key="1">
    <source>
        <dbReference type="ARBA" id="ARBA00004131"/>
    </source>
</evidence>
<gene>
    <name evidence="16" type="ORF">LNINA_LOCUS7413</name>
</gene>
<keyword evidence="14" id="KW-1133">Transmembrane helix</keyword>
<dbReference type="SMART" id="SM01117">
    <property type="entry name" value="Cyt-b5"/>
    <property type="match status" value="1"/>
</dbReference>
<sequence>MEKQEVKLFTREELKNRSSREECILIIHNEVYDVTKFLEEHPGGLEVLMELAGMDASEPFEDVSHSSDARSLMKKYKIGELVEADRTQGKAAYAPQWNNDQPQEQGNWSSWALPLLLGIAATVLYRVLFL</sequence>
<comment type="subcellular location">
    <subcellularLocation>
        <location evidence="1">Endoplasmic reticulum membrane</location>
        <topology evidence="1">Single-pass membrane protein</topology>
        <orientation evidence="1">Cytoplasmic side</orientation>
    </subcellularLocation>
    <subcellularLocation>
        <location evidence="11">Microsome membrane</location>
        <topology evidence="11">Single-pass membrane protein</topology>
        <orientation evidence="11">Cytoplasmic side</orientation>
    </subcellularLocation>
</comment>
<proteinExistence type="inferred from homology"/>
<keyword evidence="10 14" id="KW-0472">Membrane</keyword>
<dbReference type="EMBL" id="CAVLEF010000010">
    <property type="protein sequence ID" value="CAK1547978.1"/>
    <property type="molecule type" value="Genomic_DNA"/>
</dbReference>